<feature type="domain" description="PARP-type" evidence="7">
    <location>
        <begin position="7"/>
        <end position="100"/>
    </location>
</feature>
<dbReference type="HOGENOM" id="CLU_045993_3_0_1"/>
<evidence type="ECO:0000313" key="9">
    <source>
        <dbReference type="Proteomes" id="UP000019374"/>
    </source>
</evidence>
<keyword evidence="4" id="KW-0862">Zinc</keyword>
<evidence type="ECO:0000256" key="5">
    <source>
        <dbReference type="ARBA" id="ARBA00023242"/>
    </source>
</evidence>
<dbReference type="EMBL" id="KE652217">
    <property type="protein sequence ID" value="EQL03334.1"/>
    <property type="molecule type" value="Genomic_DNA"/>
</dbReference>
<dbReference type="SMART" id="SM01336">
    <property type="entry name" value="zf-PARP"/>
    <property type="match status" value="1"/>
</dbReference>
<keyword evidence="5" id="KW-0539">Nucleus</keyword>
<dbReference type="Proteomes" id="UP000019374">
    <property type="component" value="Unassembled WGS sequence"/>
</dbReference>
<keyword evidence="2" id="KW-0479">Metal-binding</keyword>
<keyword evidence="3" id="KW-0863">Zinc-finger</keyword>
<feature type="compositionally biased region" description="Acidic residues" evidence="6">
    <location>
        <begin position="183"/>
        <end position="196"/>
    </location>
</feature>
<feature type="region of interest" description="Disordered" evidence="6">
    <location>
        <begin position="127"/>
        <end position="278"/>
    </location>
</feature>
<dbReference type="GO" id="GO:0003677">
    <property type="term" value="F:DNA binding"/>
    <property type="evidence" value="ECO:0007669"/>
    <property type="project" value="InterPro"/>
</dbReference>
<evidence type="ECO:0000256" key="4">
    <source>
        <dbReference type="ARBA" id="ARBA00022833"/>
    </source>
</evidence>
<evidence type="ECO:0000259" key="7">
    <source>
        <dbReference type="SMART" id="SM01336"/>
    </source>
</evidence>
<dbReference type="AlphaFoldDB" id="T5AL56"/>
<reference evidence="8 9" key="1">
    <citation type="journal article" date="2013" name="Chin. Sci. Bull.">
        <title>Genome survey uncovers the secrets of sex and lifestyle in caterpillar fungus.</title>
        <authorList>
            <person name="Hu X."/>
            <person name="Zhang Y."/>
            <person name="Xiao G."/>
            <person name="Zheng P."/>
            <person name="Xia Y."/>
            <person name="Zhang X."/>
            <person name="St Leger R.J."/>
            <person name="Liu X."/>
            <person name="Wang C."/>
        </authorList>
    </citation>
    <scope>NUCLEOTIDE SEQUENCE [LARGE SCALE GENOMIC DNA]</scope>
    <source>
        <strain evidence="9">Co18 / CGMCC 3.14243</strain>
        <tissue evidence="8">Fruit-body</tissue>
    </source>
</reference>
<dbReference type="GO" id="GO:0008270">
    <property type="term" value="F:zinc ion binding"/>
    <property type="evidence" value="ECO:0007669"/>
    <property type="project" value="UniProtKB-KW"/>
</dbReference>
<dbReference type="eggNOG" id="ENOG502S5PB">
    <property type="taxonomic scope" value="Eukaryota"/>
</dbReference>
<dbReference type="InterPro" id="IPR001510">
    <property type="entry name" value="Znf_PARP"/>
</dbReference>
<evidence type="ECO:0000256" key="6">
    <source>
        <dbReference type="SAM" id="MobiDB-lite"/>
    </source>
</evidence>
<proteinExistence type="predicted"/>
<feature type="compositionally biased region" description="Acidic residues" evidence="6">
    <location>
        <begin position="237"/>
        <end position="248"/>
    </location>
</feature>
<dbReference type="Pfam" id="PF00645">
    <property type="entry name" value="zf-PARP"/>
    <property type="match status" value="1"/>
</dbReference>
<dbReference type="Gene3D" id="3.30.1740.10">
    <property type="entry name" value="Zinc finger, PARP-type"/>
    <property type="match status" value="1"/>
</dbReference>
<sequence length="278" mass="30755">MPQYRIEISPNNRAGCKDKVCKDNAVKIAKGEIRFGSWVEVNEHGSWHWKHWGCVSGAQVMHLQEACDEGDGNLKFDAIDGFDELGDHAEIQEKIRRCVRQGHVDPEDFMGDPEKNVPHEAGIRLTAKQRAAKEKAAAAEDNSDEDNAPKKKVAKRGRKKADVDDENEQPAVKKAKPSNYSVVEDESDAAVTDDEEAPVKKTRKPAAKARGKANDDANDAPKQRRRSSRVVAKSSTEEDESVESDEEPAPAAKSKRGARSKEPAAEQAIPRRGRTRKT</sequence>
<evidence type="ECO:0000256" key="1">
    <source>
        <dbReference type="ARBA" id="ARBA00004123"/>
    </source>
</evidence>
<feature type="compositionally biased region" description="Basic residues" evidence="6">
    <location>
        <begin position="150"/>
        <end position="159"/>
    </location>
</feature>
<gene>
    <name evidence="8" type="ORF">OCS_00950</name>
</gene>
<comment type="subcellular location">
    <subcellularLocation>
        <location evidence="1">Nucleus</location>
    </subcellularLocation>
</comment>
<dbReference type="InterPro" id="IPR036957">
    <property type="entry name" value="Znf_PARP_sf"/>
</dbReference>
<dbReference type="OrthoDB" id="429950at2759"/>
<feature type="compositionally biased region" description="Basic residues" evidence="6">
    <location>
        <begin position="200"/>
        <end position="211"/>
    </location>
</feature>
<evidence type="ECO:0000256" key="3">
    <source>
        <dbReference type="ARBA" id="ARBA00022771"/>
    </source>
</evidence>
<name>T5AL56_OPHSC</name>
<evidence type="ECO:0000256" key="2">
    <source>
        <dbReference type="ARBA" id="ARBA00022723"/>
    </source>
</evidence>
<evidence type="ECO:0000313" key="8">
    <source>
        <dbReference type="EMBL" id="EQL03334.1"/>
    </source>
</evidence>
<organism evidence="8 9">
    <name type="scientific">Ophiocordyceps sinensis (strain Co18 / CGMCC 3.14243)</name>
    <name type="common">Yarsagumba caterpillar fungus</name>
    <name type="synonym">Hirsutella sinensis</name>
    <dbReference type="NCBI Taxonomy" id="911162"/>
    <lineage>
        <taxon>Eukaryota</taxon>
        <taxon>Fungi</taxon>
        <taxon>Dikarya</taxon>
        <taxon>Ascomycota</taxon>
        <taxon>Pezizomycotina</taxon>
        <taxon>Sordariomycetes</taxon>
        <taxon>Hypocreomycetidae</taxon>
        <taxon>Hypocreales</taxon>
        <taxon>Ophiocordycipitaceae</taxon>
        <taxon>Ophiocordyceps</taxon>
    </lineage>
</organism>
<accession>T5AL56</accession>
<feature type="compositionally biased region" description="Basic and acidic residues" evidence="6">
    <location>
        <begin position="212"/>
        <end position="222"/>
    </location>
</feature>
<dbReference type="GO" id="GO:0005634">
    <property type="term" value="C:nucleus"/>
    <property type="evidence" value="ECO:0007669"/>
    <property type="project" value="UniProtKB-SubCell"/>
</dbReference>
<dbReference type="SUPFAM" id="SSF57716">
    <property type="entry name" value="Glucocorticoid receptor-like (DNA-binding domain)"/>
    <property type="match status" value="1"/>
</dbReference>
<protein>
    <submittedName>
        <fullName evidence="8">Zinc finger domain-containing protein</fullName>
    </submittedName>
</protein>